<dbReference type="KEGG" id="nfn:NFRAN_1081"/>
<organism evidence="1 2">
    <name type="scientific">Candidatus Nitrosocosmicus franklandianus</name>
    <dbReference type="NCBI Taxonomy" id="1798806"/>
    <lineage>
        <taxon>Archaea</taxon>
        <taxon>Nitrososphaerota</taxon>
        <taxon>Nitrososphaeria</taxon>
        <taxon>Nitrososphaerales</taxon>
        <taxon>Nitrososphaeraceae</taxon>
        <taxon>Candidatus Nitrosocosmicus</taxon>
    </lineage>
</organism>
<sequence>MGAGSIVKCKIPAIAVHIDAATAIIIVKFITFTNLKTYNKM</sequence>
<evidence type="ECO:0000313" key="1">
    <source>
        <dbReference type="EMBL" id="VFJ13403.1"/>
    </source>
</evidence>
<proteinExistence type="predicted"/>
<name>A0A484I9H3_9ARCH</name>
<dbReference type="AlphaFoldDB" id="A0A484I9H3"/>
<keyword evidence="2" id="KW-1185">Reference proteome</keyword>
<evidence type="ECO:0000313" key="2">
    <source>
        <dbReference type="Proteomes" id="UP000294299"/>
    </source>
</evidence>
<dbReference type="Proteomes" id="UP000294299">
    <property type="component" value="Chromosome NFRAN"/>
</dbReference>
<reference evidence="1 2" key="1">
    <citation type="submission" date="2019-02" db="EMBL/GenBank/DDBJ databases">
        <authorList>
            <person name="Lehtovirta-Morley E L."/>
        </authorList>
    </citation>
    <scope>NUCLEOTIDE SEQUENCE [LARGE SCALE GENOMIC DNA]</scope>
    <source>
        <strain evidence="1">NFRAN1</strain>
    </source>
</reference>
<accession>A0A484I9H3</accession>
<gene>
    <name evidence="1" type="ORF">NFRAN_1081</name>
</gene>
<dbReference type="EMBL" id="LR216287">
    <property type="protein sequence ID" value="VFJ13403.1"/>
    <property type="molecule type" value="Genomic_DNA"/>
</dbReference>
<protein>
    <submittedName>
        <fullName evidence="1">Uncharacterized protein</fullName>
    </submittedName>
</protein>